<keyword evidence="2" id="KW-1185">Reference proteome</keyword>
<protein>
    <submittedName>
        <fullName evidence="1">Dynein heavy chain 3, axonemal</fullName>
    </submittedName>
</protein>
<evidence type="ECO:0000313" key="2">
    <source>
        <dbReference type="Proteomes" id="UP000324222"/>
    </source>
</evidence>
<dbReference type="Proteomes" id="UP000324222">
    <property type="component" value="Unassembled WGS sequence"/>
</dbReference>
<comment type="caution">
    <text evidence="1">The sequence shown here is derived from an EMBL/GenBank/DDBJ whole genome shotgun (WGS) entry which is preliminary data.</text>
</comment>
<evidence type="ECO:0000313" key="1">
    <source>
        <dbReference type="EMBL" id="MPC40331.1"/>
    </source>
</evidence>
<organism evidence="1 2">
    <name type="scientific">Portunus trituberculatus</name>
    <name type="common">Swimming crab</name>
    <name type="synonym">Neptunus trituberculatus</name>
    <dbReference type="NCBI Taxonomy" id="210409"/>
    <lineage>
        <taxon>Eukaryota</taxon>
        <taxon>Metazoa</taxon>
        <taxon>Ecdysozoa</taxon>
        <taxon>Arthropoda</taxon>
        <taxon>Crustacea</taxon>
        <taxon>Multicrustacea</taxon>
        <taxon>Malacostraca</taxon>
        <taxon>Eumalacostraca</taxon>
        <taxon>Eucarida</taxon>
        <taxon>Decapoda</taxon>
        <taxon>Pleocyemata</taxon>
        <taxon>Brachyura</taxon>
        <taxon>Eubrachyura</taxon>
        <taxon>Portunoidea</taxon>
        <taxon>Portunidae</taxon>
        <taxon>Portuninae</taxon>
        <taxon>Portunus</taxon>
    </lineage>
</organism>
<dbReference type="AlphaFoldDB" id="A0A5B7F018"/>
<proteinExistence type="predicted"/>
<reference evidence="1 2" key="1">
    <citation type="submission" date="2019-05" db="EMBL/GenBank/DDBJ databases">
        <title>Another draft genome of Portunus trituberculatus and its Hox gene families provides insights of decapod evolution.</title>
        <authorList>
            <person name="Jeong J.-H."/>
            <person name="Song I."/>
            <person name="Kim S."/>
            <person name="Choi T."/>
            <person name="Kim D."/>
            <person name="Ryu S."/>
            <person name="Kim W."/>
        </authorList>
    </citation>
    <scope>NUCLEOTIDE SEQUENCE [LARGE SCALE GENOMIC DNA]</scope>
    <source>
        <tissue evidence="1">Muscle</tissue>
    </source>
</reference>
<sequence length="555" mass="62862">MASQDSFFNTPVGAQRGVPPLRLEHGYCAKIQPPASSCITHQPDSDVVHEEVEVLRERTQLLLDSSSSETNYHTRSTSSISSCAFPLALKFQEQKQSLVSLDSQDLALRQPKSSVVKEKSARVKTATRGRREMKRLMAEKIEEEKTDFPSLLLDCFKTKAVLAKPPRSPESRVIVISKLLRRKYSLWASSQSTSSSAKAVRSLHHTRSSHKGFSHPRISSVGMKVIQKFHLQDVLRKQEERARIKAALRTRNRQPQPKKPIASVGILEEYIWEVLFSFCPLVAQAILFIVVPISVPISPPRHMSKKVEGPVRYREATQLCGLEEQLLRQRESRANRPLPSEQDLARFEEYLQRGIQSNQITTPPPNLLKVVTLDVDKMVLRNIRFRLVVSELVEELRDCYLQGTGNSYTGEYMEEKYLEKAVVEVAVAVEERVVSFQPPLQKTHECLLGCLASIIEHNQRIPRVERLLFPGKPKIPEFCVIEMSRRKLYLQAVSEGEEAVEAVRAEVSKVFAANAAGPSTYIKLYNQYTHLLDGSTCTAVHDFINNCGVLKVRQR</sequence>
<dbReference type="OrthoDB" id="5593012at2759"/>
<gene>
    <name evidence="1" type="primary">DNAH3_2</name>
    <name evidence="1" type="ORF">E2C01_033887</name>
</gene>
<name>A0A5B7F018_PORTR</name>
<dbReference type="EMBL" id="VSRR010004655">
    <property type="protein sequence ID" value="MPC40331.1"/>
    <property type="molecule type" value="Genomic_DNA"/>
</dbReference>
<accession>A0A5B7F018</accession>